<dbReference type="InterPro" id="IPR035965">
    <property type="entry name" value="PAS-like_dom_sf"/>
</dbReference>
<dbReference type="EC" id="2.7.13.3" evidence="2"/>
<dbReference type="SUPFAM" id="SSF55874">
    <property type="entry name" value="ATPase domain of HSP90 chaperone/DNA topoisomerase II/histidine kinase"/>
    <property type="match status" value="1"/>
</dbReference>
<dbReference type="InterPro" id="IPR011006">
    <property type="entry name" value="CheY-like_superfamily"/>
</dbReference>
<dbReference type="GO" id="GO:0000155">
    <property type="term" value="F:phosphorelay sensor kinase activity"/>
    <property type="evidence" value="ECO:0007669"/>
    <property type="project" value="InterPro"/>
</dbReference>
<sequence>MEHILVIEDNMADAELIRIYLDDAGFKHKFYHSSSLKGGFDILQEHKIDIVLLDLSLQDTMGFNTLKSYLQKAAHVPVVILTGNNNEIVGMQSVKAGAQDYLIKGSFKSKRLVNSIRYSIQRFKTHSKLLETTNELSRREKRSRDAQQLANFGNWEMDIVNNAMKWSEETFRIFGFQPGGISPTLSDYIKYVHVADKERVNNFFEEVLKTGEVARVEHRIVINNRTVKYILVQAQVKYDEITNKILLIGSVQDITYQKENTPAPEAEKDLQDDKTSRFTQLSYNIRTPLSSIVNLLYLLEKSNFSNQQRELIEGLKTSVDDLSVVLNNLLNYSLFISEELRVQEEIFNLDELMKNVDRSGQFKSDQADLKFHFERVNDLPTYVNGDESKIQQVLLNLLELAIMHTVGGKMITVRVEMLEPELLGVEVKYSGSPVDVSVPDSEQDDNLMKMFFGEDQNDKSTLPHLSTFIASKLSHLMGATLERKSLTDQQHLLVFKLKMKVSKTRKHLNQRGIMDRLVTILLVEDHFLNQIATKRVLTSWSELVKVVTADNGEEALEQFEKEKIDLILMDLKIPKISGIEAARMIRQKSDVPIIALTASSSKQEEERCFTVGMNAYIHKPIRPEELYAKITQLIS</sequence>
<dbReference type="Pfam" id="PF00072">
    <property type="entry name" value="Response_reg"/>
    <property type="match status" value="2"/>
</dbReference>
<dbReference type="CDD" id="cd00082">
    <property type="entry name" value="HisKA"/>
    <property type="match status" value="1"/>
</dbReference>
<dbReference type="AlphaFoldDB" id="A0A2D0MZ64"/>
<dbReference type="Pfam" id="PF08447">
    <property type="entry name" value="PAS_3"/>
    <property type="match status" value="1"/>
</dbReference>
<feature type="domain" description="Response regulatory" evidence="6">
    <location>
        <begin position="3"/>
        <end position="119"/>
    </location>
</feature>
<feature type="modified residue" description="4-aspartylphosphate" evidence="4">
    <location>
        <position position="570"/>
    </location>
</feature>
<dbReference type="SUPFAM" id="SSF55785">
    <property type="entry name" value="PYP-like sensor domain (PAS domain)"/>
    <property type="match status" value="1"/>
</dbReference>
<dbReference type="SUPFAM" id="SSF52172">
    <property type="entry name" value="CheY-like"/>
    <property type="match status" value="2"/>
</dbReference>
<dbReference type="Gene3D" id="3.30.450.20">
    <property type="entry name" value="PAS domain"/>
    <property type="match status" value="1"/>
</dbReference>
<comment type="catalytic activity">
    <reaction evidence="1">
        <text>ATP + protein L-histidine = ADP + protein N-phospho-L-histidine.</text>
        <dbReference type="EC" id="2.7.13.3"/>
    </reaction>
</comment>
<dbReference type="PANTHER" id="PTHR45339">
    <property type="entry name" value="HYBRID SIGNAL TRANSDUCTION HISTIDINE KINASE J"/>
    <property type="match status" value="1"/>
</dbReference>
<comment type="caution">
    <text evidence="7">The sequence shown here is derived from an EMBL/GenBank/DDBJ whole genome shotgun (WGS) entry which is preliminary data.</text>
</comment>
<evidence type="ECO:0000313" key="8">
    <source>
        <dbReference type="Proteomes" id="UP000223913"/>
    </source>
</evidence>
<evidence type="ECO:0000256" key="3">
    <source>
        <dbReference type="ARBA" id="ARBA00022553"/>
    </source>
</evidence>
<dbReference type="PROSITE" id="PS50110">
    <property type="entry name" value="RESPONSE_REGULATORY"/>
    <property type="match status" value="2"/>
</dbReference>
<dbReference type="EMBL" id="PDUD01000061">
    <property type="protein sequence ID" value="PHN01179.1"/>
    <property type="molecule type" value="Genomic_DNA"/>
</dbReference>
<feature type="domain" description="Response regulatory" evidence="6">
    <location>
        <begin position="519"/>
        <end position="634"/>
    </location>
</feature>
<dbReference type="InterPro" id="IPR001789">
    <property type="entry name" value="Sig_transdc_resp-reg_receiver"/>
</dbReference>
<feature type="domain" description="Histidine kinase" evidence="5">
    <location>
        <begin position="280"/>
        <end position="503"/>
    </location>
</feature>
<dbReference type="Proteomes" id="UP000223913">
    <property type="component" value="Unassembled WGS sequence"/>
</dbReference>
<evidence type="ECO:0000313" key="7">
    <source>
        <dbReference type="EMBL" id="PHN01179.1"/>
    </source>
</evidence>
<dbReference type="Gene3D" id="2.10.70.100">
    <property type="match status" value="1"/>
</dbReference>
<protein>
    <recommendedName>
        <fullName evidence="2">histidine kinase</fullName>
        <ecNumber evidence="2">2.7.13.3</ecNumber>
    </recommendedName>
</protein>
<dbReference type="OrthoDB" id="1489936at2"/>
<dbReference type="InterPro" id="IPR036097">
    <property type="entry name" value="HisK_dim/P_sf"/>
</dbReference>
<evidence type="ECO:0000256" key="2">
    <source>
        <dbReference type="ARBA" id="ARBA00012438"/>
    </source>
</evidence>
<dbReference type="Gene3D" id="3.40.50.2300">
    <property type="match status" value="2"/>
</dbReference>
<dbReference type="CDD" id="cd00156">
    <property type="entry name" value="REC"/>
    <property type="match status" value="1"/>
</dbReference>
<organism evidence="7 8">
    <name type="scientific">Flavilitoribacter nigricans (strain ATCC 23147 / DSM 23189 / NBRC 102662 / NCIMB 1420 / SS-2)</name>
    <name type="common">Lewinella nigricans</name>
    <dbReference type="NCBI Taxonomy" id="1122177"/>
    <lineage>
        <taxon>Bacteria</taxon>
        <taxon>Pseudomonadati</taxon>
        <taxon>Bacteroidota</taxon>
        <taxon>Saprospiria</taxon>
        <taxon>Saprospirales</taxon>
        <taxon>Lewinellaceae</taxon>
        <taxon>Flavilitoribacter</taxon>
    </lineage>
</organism>
<dbReference type="PROSITE" id="PS50109">
    <property type="entry name" value="HIS_KIN"/>
    <property type="match status" value="1"/>
</dbReference>
<reference evidence="7 8" key="1">
    <citation type="submission" date="2017-10" db="EMBL/GenBank/DDBJ databases">
        <title>The draft genome sequence of Lewinella nigricans NBRC 102662.</title>
        <authorList>
            <person name="Wang K."/>
        </authorList>
    </citation>
    <scope>NUCLEOTIDE SEQUENCE [LARGE SCALE GENOMIC DNA]</scope>
    <source>
        <strain evidence="7 8">NBRC 102662</strain>
    </source>
</reference>
<dbReference type="SMART" id="SM00448">
    <property type="entry name" value="REC"/>
    <property type="match status" value="2"/>
</dbReference>
<dbReference type="InterPro" id="IPR036890">
    <property type="entry name" value="HATPase_C_sf"/>
</dbReference>
<dbReference type="SMART" id="SM00388">
    <property type="entry name" value="HisKA"/>
    <property type="match status" value="1"/>
</dbReference>
<dbReference type="Pfam" id="PF00512">
    <property type="entry name" value="HisKA"/>
    <property type="match status" value="1"/>
</dbReference>
<evidence type="ECO:0000259" key="6">
    <source>
        <dbReference type="PROSITE" id="PS50110"/>
    </source>
</evidence>
<dbReference type="Gene3D" id="3.30.565.10">
    <property type="entry name" value="Histidine kinase-like ATPase, C-terminal domain"/>
    <property type="match status" value="1"/>
</dbReference>
<dbReference type="SUPFAM" id="SSF47384">
    <property type="entry name" value="Homodimeric domain of signal transducing histidine kinase"/>
    <property type="match status" value="1"/>
</dbReference>
<dbReference type="CDD" id="cd17546">
    <property type="entry name" value="REC_hyHK_CKI1_RcsC-like"/>
    <property type="match status" value="1"/>
</dbReference>
<dbReference type="InterPro" id="IPR013655">
    <property type="entry name" value="PAS_fold_3"/>
</dbReference>
<gene>
    <name evidence="7" type="ORF">CRP01_38545</name>
</gene>
<evidence type="ECO:0000256" key="1">
    <source>
        <dbReference type="ARBA" id="ARBA00000085"/>
    </source>
</evidence>
<dbReference type="Gene3D" id="1.10.287.130">
    <property type="match status" value="1"/>
</dbReference>
<dbReference type="RefSeq" id="WP_099155439.1">
    <property type="nucleotide sequence ID" value="NZ_PDUD01000061.1"/>
</dbReference>
<dbReference type="PANTHER" id="PTHR45339:SF3">
    <property type="entry name" value="HISTIDINE KINASE"/>
    <property type="match status" value="1"/>
</dbReference>
<name>A0A2D0MZ64_FLAN2</name>
<keyword evidence="8" id="KW-1185">Reference proteome</keyword>
<evidence type="ECO:0000259" key="5">
    <source>
        <dbReference type="PROSITE" id="PS50109"/>
    </source>
</evidence>
<dbReference type="InterPro" id="IPR005467">
    <property type="entry name" value="His_kinase_dom"/>
</dbReference>
<evidence type="ECO:0000256" key="4">
    <source>
        <dbReference type="PROSITE-ProRule" id="PRU00169"/>
    </source>
</evidence>
<accession>A0A2D0MZ64</accession>
<proteinExistence type="predicted"/>
<feature type="modified residue" description="4-aspartylphosphate" evidence="4">
    <location>
        <position position="54"/>
    </location>
</feature>
<keyword evidence="3 4" id="KW-0597">Phosphoprotein</keyword>
<dbReference type="InterPro" id="IPR003661">
    <property type="entry name" value="HisK_dim/P_dom"/>
</dbReference>